<dbReference type="EMBL" id="JACCKX010000001">
    <property type="protein sequence ID" value="NZA00839.1"/>
    <property type="molecule type" value="Genomic_DNA"/>
</dbReference>
<dbReference type="Proteomes" id="UP000589716">
    <property type="component" value="Unassembled WGS sequence"/>
</dbReference>
<proteinExistence type="predicted"/>
<dbReference type="RefSeq" id="WP_180549374.1">
    <property type="nucleotide sequence ID" value="NZ_JACCKX010000001.1"/>
</dbReference>
<name>A0A853IXB0_9BURK</name>
<gene>
    <name evidence="1" type="ORF">H0I39_01870</name>
</gene>
<organism evidence="1 2">
    <name type="scientific">Ottowia beijingensis</name>
    <dbReference type="NCBI Taxonomy" id="1207057"/>
    <lineage>
        <taxon>Bacteria</taxon>
        <taxon>Pseudomonadati</taxon>
        <taxon>Pseudomonadota</taxon>
        <taxon>Betaproteobacteria</taxon>
        <taxon>Burkholderiales</taxon>
        <taxon>Comamonadaceae</taxon>
        <taxon>Ottowia</taxon>
    </lineage>
</organism>
<comment type="caution">
    <text evidence="1">The sequence shown here is derived from an EMBL/GenBank/DDBJ whole genome shotgun (WGS) entry which is preliminary data.</text>
</comment>
<sequence length="142" mass="15204">MTGKTACLIISPVTSPDPTKGGDFKFIPAHLVISVSESGSTFGVRTSTDKDTFHNNLNGMGVKLDNLDFVPLDVKGGQHVVGSSQGPKILEALPKARNARLRLRFWPYDTLYDTLPINTSGYAGAAERAKQCAESLSRPAAN</sequence>
<reference evidence="1 2" key="1">
    <citation type="submission" date="2020-07" db="EMBL/GenBank/DDBJ databases">
        <authorList>
            <person name="Maaloum M."/>
        </authorList>
    </citation>
    <scope>NUCLEOTIDE SEQUENCE [LARGE SCALE GENOMIC DNA]</scope>
    <source>
        <strain evidence="1 2">GCS-AN-3</strain>
    </source>
</reference>
<accession>A0A853IXB0</accession>
<evidence type="ECO:0000313" key="1">
    <source>
        <dbReference type="EMBL" id="NZA00839.1"/>
    </source>
</evidence>
<evidence type="ECO:0000313" key="2">
    <source>
        <dbReference type="Proteomes" id="UP000589716"/>
    </source>
</evidence>
<keyword evidence="2" id="KW-1185">Reference proteome</keyword>
<protein>
    <submittedName>
        <fullName evidence="1">Uncharacterized protein</fullName>
    </submittedName>
</protein>
<dbReference type="AlphaFoldDB" id="A0A853IXB0"/>